<dbReference type="SUPFAM" id="SSF53067">
    <property type="entry name" value="Actin-like ATPase domain"/>
    <property type="match status" value="1"/>
</dbReference>
<reference evidence="1" key="1">
    <citation type="submission" date="2018-05" db="EMBL/GenBank/DDBJ databases">
        <authorList>
            <person name="Lanie J.A."/>
            <person name="Ng W.-L."/>
            <person name="Kazmierczak K.M."/>
            <person name="Andrzejewski T.M."/>
            <person name="Davidsen T.M."/>
            <person name="Wayne K.J."/>
            <person name="Tettelin H."/>
            <person name="Glass J.I."/>
            <person name="Rusch D."/>
            <person name="Podicherti R."/>
            <person name="Tsui H.-C.T."/>
            <person name="Winkler M.E."/>
        </authorList>
    </citation>
    <scope>NUCLEOTIDE SEQUENCE</scope>
</reference>
<dbReference type="EMBL" id="UINC01007382">
    <property type="protein sequence ID" value="SVA33009.1"/>
    <property type="molecule type" value="Genomic_DNA"/>
</dbReference>
<evidence type="ECO:0000313" key="1">
    <source>
        <dbReference type="EMBL" id="SVA33009.1"/>
    </source>
</evidence>
<protein>
    <submittedName>
        <fullName evidence="1">Uncharacterized protein</fullName>
    </submittedName>
</protein>
<dbReference type="InterPro" id="IPR043129">
    <property type="entry name" value="ATPase_NBD"/>
</dbReference>
<dbReference type="AlphaFoldDB" id="A0A381UXY8"/>
<gene>
    <name evidence="1" type="ORF">METZ01_LOCUS85863</name>
</gene>
<sequence length="236" mass="26475">MGEEHGTGGLFKNIDNAYYIGGGTGVADALKLHGQLVQLDHTQDWLSKSWEMKINGFSFENLLSVRGIQEQYSLKAGVNIHELLENGIYAQQILQRAQSNNQQAIETLAETGKTLGMLLFERIETIACGWQNRFKFINANRDHLIPDHDYLGTILERGIIGQRLGSLLQLDLDSRIIWEELENTLSLMISKSENLPDSFKLNFTPNNFNVISSLRDAPVLGAAIDAWNIFLENTNA</sequence>
<organism evidence="1">
    <name type="scientific">marine metagenome</name>
    <dbReference type="NCBI Taxonomy" id="408172"/>
    <lineage>
        <taxon>unclassified sequences</taxon>
        <taxon>metagenomes</taxon>
        <taxon>ecological metagenomes</taxon>
    </lineage>
</organism>
<accession>A0A381UXY8</accession>
<proteinExistence type="predicted"/>
<name>A0A381UXY8_9ZZZZ</name>